<proteinExistence type="predicted"/>
<organism evidence="1">
    <name type="scientific">Anguilla anguilla</name>
    <name type="common">European freshwater eel</name>
    <name type="synonym">Muraena anguilla</name>
    <dbReference type="NCBI Taxonomy" id="7936"/>
    <lineage>
        <taxon>Eukaryota</taxon>
        <taxon>Metazoa</taxon>
        <taxon>Chordata</taxon>
        <taxon>Craniata</taxon>
        <taxon>Vertebrata</taxon>
        <taxon>Euteleostomi</taxon>
        <taxon>Actinopterygii</taxon>
        <taxon>Neopterygii</taxon>
        <taxon>Teleostei</taxon>
        <taxon>Anguilliformes</taxon>
        <taxon>Anguillidae</taxon>
        <taxon>Anguilla</taxon>
    </lineage>
</organism>
<dbReference type="EMBL" id="GBXM01015282">
    <property type="protein sequence ID" value="JAH93295.1"/>
    <property type="molecule type" value="Transcribed_RNA"/>
</dbReference>
<reference evidence="1" key="1">
    <citation type="submission" date="2014-11" db="EMBL/GenBank/DDBJ databases">
        <authorList>
            <person name="Amaro Gonzalez C."/>
        </authorList>
    </citation>
    <scope>NUCLEOTIDE SEQUENCE</scope>
</reference>
<reference evidence="1" key="2">
    <citation type="journal article" date="2015" name="Fish Shellfish Immunol.">
        <title>Early steps in the European eel (Anguilla anguilla)-Vibrio vulnificus interaction in the gills: Role of the RtxA13 toxin.</title>
        <authorList>
            <person name="Callol A."/>
            <person name="Pajuelo D."/>
            <person name="Ebbesson L."/>
            <person name="Teles M."/>
            <person name="MacKenzie S."/>
            <person name="Amaro C."/>
        </authorList>
    </citation>
    <scope>NUCLEOTIDE SEQUENCE</scope>
</reference>
<dbReference type="AlphaFoldDB" id="A0A0E9WUT2"/>
<sequence length="65" mass="7767">MNLQANLTAAWVSANVAVDGTTKQWSYYYFHFFASFRAFRLNSNMNVISIRWFFCHMNNKEKYTI</sequence>
<name>A0A0E9WUT2_ANGAN</name>
<accession>A0A0E9WUT2</accession>
<evidence type="ECO:0000313" key="1">
    <source>
        <dbReference type="EMBL" id="JAH93295.1"/>
    </source>
</evidence>
<protein>
    <submittedName>
        <fullName evidence="1">Uncharacterized protein</fullName>
    </submittedName>
</protein>